<proteinExistence type="predicted"/>
<feature type="region of interest" description="Disordered" evidence="2">
    <location>
        <begin position="491"/>
        <end position="576"/>
    </location>
</feature>
<feature type="compositionally biased region" description="Low complexity" evidence="2">
    <location>
        <begin position="1021"/>
        <end position="1036"/>
    </location>
</feature>
<gene>
    <name evidence="3" type="ORF">ABB37_08280</name>
</gene>
<organism evidence="3 4">
    <name type="scientific">Leptomonas pyrrhocoris</name>
    <name type="common">Firebug parasite</name>
    <dbReference type="NCBI Taxonomy" id="157538"/>
    <lineage>
        <taxon>Eukaryota</taxon>
        <taxon>Discoba</taxon>
        <taxon>Euglenozoa</taxon>
        <taxon>Kinetoplastea</taxon>
        <taxon>Metakinetoplastina</taxon>
        <taxon>Trypanosomatida</taxon>
        <taxon>Trypanosomatidae</taxon>
        <taxon>Leishmaniinae</taxon>
        <taxon>Leptomonas</taxon>
    </lineage>
</organism>
<dbReference type="OMA" id="CAMEQAT"/>
<feature type="region of interest" description="Disordered" evidence="2">
    <location>
        <begin position="985"/>
        <end position="1048"/>
    </location>
</feature>
<protein>
    <submittedName>
        <fullName evidence="3">Uncharacterized protein</fullName>
    </submittedName>
</protein>
<feature type="region of interest" description="Disordered" evidence="2">
    <location>
        <begin position="276"/>
        <end position="296"/>
    </location>
</feature>
<dbReference type="VEuPathDB" id="TriTrypDB:LpyrH10_23_0650"/>
<evidence type="ECO:0000256" key="1">
    <source>
        <dbReference type="SAM" id="Coils"/>
    </source>
</evidence>
<keyword evidence="1" id="KW-0175">Coiled coil</keyword>
<feature type="region of interest" description="Disordered" evidence="2">
    <location>
        <begin position="914"/>
        <end position="966"/>
    </location>
</feature>
<dbReference type="Proteomes" id="UP000037923">
    <property type="component" value="Unassembled WGS sequence"/>
</dbReference>
<feature type="compositionally biased region" description="Acidic residues" evidence="2">
    <location>
        <begin position="691"/>
        <end position="706"/>
    </location>
</feature>
<name>A0A0M9FTG6_LEPPY</name>
<dbReference type="GeneID" id="26908565"/>
<dbReference type="EMBL" id="LGTL01000023">
    <property type="protein sequence ID" value="KPA75740.1"/>
    <property type="molecule type" value="Genomic_DNA"/>
</dbReference>
<feature type="region of interest" description="Disordered" evidence="2">
    <location>
        <begin position="1323"/>
        <end position="1350"/>
    </location>
</feature>
<feature type="region of interest" description="Disordered" evidence="2">
    <location>
        <begin position="1189"/>
        <end position="1268"/>
    </location>
</feature>
<evidence type="ECO:0000313" key="4">
    <source>
        <dbReference type="Proteomes" id="UP000037923"/>
    </source>
</evidence>
<feature type="compositionally biased region" description="Low complexity" evidence="2">
    <location>
        <begin position="922"/>
        <end position="931"/>
    </location>
</feature>
<dbReference type="OrthoDB" id="266542at2759"/>
<feature type="compositionally biased region" description="Low complexity" evidence="2">
    <location>
        <begin position="562"/>
        <end position="573"/>
    </location>
</feature>
<feature type="compositionally biased region" description="Basic and acidic residues" evidence="2">
    <location>
        <begin position="1005"/>
        <end position="1016"/>
    </location>
</feature>
<dbReference type="RefSeq" id="XP_015654179.1">
    <property type="nucleotide sequence ID" value="XM_015807230.1"/>
</dbReference>
<feature type="coiled-coil region" evidence="1">
    <location>
        <begin position="68"/>
        <end position="155"/>
    </location>
</feature>
<feature type="region of interest" description="Disordered" evidence="2">
    <location>
        <begin position="620"/>
        <end position="654"/>
    </location>
</feature>
<feature type="compositionally biased region" description="Low complexity" evidence="2">
    <location>
        <begin position="620"/>
        <end position="639"/>
    </location>
</feature>
<accession>A0A0M9FTG6</accession>
<feature type="compositionally biased region" description="Low complexity" evidence="2">
    <location>
        <begin position="497"/>
        <end position="510"/>
    </location>
</feature>
<comment type="caution">
    <text evidence="3">The sequence shown here is derived from an EMBL/GenBank/DDBJ whole genome shotgun (WGS) entry which is preliminary data.</text>
</comment>
<feature type="compositionally biased region" description="Low complexity" evidence="2">
    <location>
        <begin position="1289"/>
        <end position="1307"/>
    </location>
</feature>
<evidence type="ECO:0000313" key="3">
    <source>
        <dbReference type="EMBL" id="KPA75740.1"/>
    </source>
</evidence>
<feature type="region of interest" description="Disordered" evidence="2">
    <location>
        <begin position="1283"/>
        <end position="1310"/>
    </location>
</feature>
<feature type="region of interest" description="Disordered" evidence="2">
    <location>
        <begin position="1"/>
        <end position="34"/>
    </location>
</feature>
<feature type="region of interest" description="Disordered" evidence="2">
    <location>
        <begin position="688"/>
        <end position="734"/>
    </location>
</feature>
<sequence length="1388" mass="148032">MYNNGAPHGVEKAQLSPVSPQRAATSSIGAGGGGGGGVVALPLPVLVEEQKKRIHALVHERDSHADELRELRGLFHRLRDDYDQATQELEARQLQLDSMQTQKSVAQEALLQAQAREGRQTQDIQQFEVEWAERTRHLRAQLDALTQERDAMQSQRDVCMSENSDLRRQLIQLQGELYEADVRHREELREQASGHAQQLRAALQEKEEQLQTRAAATRHEARLTQQQLAQLEVNQTSAREDREALRWRLAELETALDKKEHLRSELERMVGALRAQASDQEQQARGDAQRYAQRAQELERTYEAQLSQEQHRCQTLQDELAAARRALQEAQRQHEVQAATHAAHTRDITARYAAQEDELREQLRSTRAELTETGALAARHEAAVHRSQREAEALRTAAAAQQEERTQLQEAQVLQTQQRMRAEGRVEILKARLQEKEREAELLRCTMEQTAWTSEMRDAMQHTLAAVFGVPRALAVKWLQKKGVPFAESATPQLEWQAAQQQPKQQQQDATNDSPTRQSEDKSHVKTPSPQQGASASTDTHTHHHHEAPVAEAEALRSPVRSTSASTQAAATQHVESIERTVARSAASPISVVQSSHAYAAPPLHPGTVARTTAMMTPSAAGAAAASHNASPAPSRHASTPAANGVASPSTSFVFSPRSPLLASAQAAVATAGAALFRTPAQQRHQYNIGESDDDDEGQGVAEDDDGGGRLAGDSAHASPRGGERDTEKKRAKVEEEEVFFDAFSTPAARRNAAPRRTMSVPMAVQPEQEAVRTASVGPRAASTQPVFLNSFPLSSTPRHGTPLRQRADKPQTAAGVRNGPSRLASVASVAAAARTPSTPGARAAELLAQLPPYSPAASAGASLTSTPFSSASAMAAARQRHVDHLSEDEDGLQQYLKETVQQVLARQRGDLLPQRHPAEPLPSSSSAPQPGLRGHSHYTQLYDGLPLRGVPGGDAEGEVEGDFGSVSRPRSVLSVLPWQQRTALTPQAADTAAHNNEGDGQGRQVDRGAPTREQVHALPKTSVPAPAAASVNAKTGAPVKASHRGQTTQLQDRAARRVEAGVADALEQLARRQQQLLQSLGGATEGAALLRTIPTLPVLSNAAAATYPGEGAPLGQPSGPARLATTTTAIAAAAEEGAEFLRSSILQDTKLNGAHDAQQQQQQLSDIASSDAVLDPRQLSYATASTSFAAPASEGGAHAHERHGRSDPLAAPWQAPSARLHQQGGTMRAVADPSPDIQGGSTQLEYRSGEARSGTSSTPPSAPSLDVSSSYANVSLLSASSGNKAPLASVSDASGPPGAPSVPASSERLSWVSATQSNDVVAAAGSGGLGPAKKATGGRSASAKEPPMKDAAAAFTGATAAASVLTSVSAASSLTQLERRFARPFTQ</sequence>
<reference evidence="3 4" key="1">
    <citation type="submission" date="2015-07" db="EMBL/GenBank/DDBJ databases">
        <title>High-quality genome of monoxenous trypanosomatid Leptomonas pyrrhocoris.</title>
        <authorList>
            <person name="Flegontov P."/>
            <person name="Butenko A."/>
            <person name="Firsov S."/>
            <person name="Vlcek C."/>
            <person name="Logacheva M.D."/>
            <person name="Field M."/>
            <person name="Filatov D."/>
            <person name="Flegontova O."/>
            <person name="Gerasimov E."/>
            <person name="Jackson A.P."/>
            <person name="Kelly S."/>
            <person name="Opperdoes F."/>
            <person name="O'Reilly A."/>
            <person name="Votypka J."/>
            <person name="Yurchenko V."/>
            <person name="Lukes J."/>
        </authorList>
    </citation>
    <scope>NUCLEOTIDE SEQUENCE [LARGE SCALE GENOMIC DNA]</scope>
    <source>
        <strain evidence="3">H10</strain>
    </source>
</reference>
<feature type="compositionally biased region" description="Polar residues" evidence="2">
    <location>
        <begin position="782"/>
        <end position="799"/>
    </location>
</feature>
<keyword evidence="4" id="KW-1185">Reference proteome</keyword>
<feature type="compositionally biased region" description="Polar residues" evidence="2">
    <location>
        <begin position="16"/>
        <end position="28"/>
    </location>
</feature>
<evidence type="ECO:0000256" key="2">
    <source>
        <dbReference type="SAM" id="MobiDB-lite"/>
    </source>
</evidence>
<feature type="region of interest" description="Disordered" evidence="2">
    <location>
        <begin position="750"/>
        <end position="823"/>
    </location>
</feature>